<comment type="caution">
    <text evidence="2">The sequence shown here is derived from an EMBL/GenBank/DDBJ whole genome shotgun (WGS) entry which is preliminary data.</text>
</comment>
<evidence type="ECO:0000313" key="2">
    <source>
        <dbReference type="EMBL" id="KAJ8963669.1"/>
    </source>
</evidence>
<evidence type="ECO:0000256" key="1">
    <source>
        <dbReference type="SAM" id="MobiDB-lite"/>
    </source>
</evidence>
<dbReference type="Proteomes" id="UP001162156">
    <property type="component" value="Unassembled WGS sequence"/>
</dbReference>
<feature type="compositionally biased region" description="Gly residues" evidence="1">
    <location>
        <begin position="92"/>
        <end position="101"/>
    </location>
</feature>
<keyword evidence="3" id="KW-1185">Reference proteome</keyword>
<reference evidence="2" key="1">
    <citation type="journal article" date="2023" name="Insect Mol. Biol.">
        <title>Genome sequencing provides insights into the evolution of gene families encoding plant cell wall-degrading enzymes in longhorned beetles.</title>
        <authorList>
            <person name="Shin N.R."/>
            <person name="Okamura Y."/>
            <person name="Kirsch R."/>
            <person name="Pauchet Y."/>
        </authorList>
    </citation>
    <scope>NUCLEOTIDE SEQUENCE</scope>
    <source>
        <strain evidence="2">RBIC_L_NR</strain>
    </source>
</reference>
<organism evidence="2 3">
    <name type="scientific">Rhamnusium bicolor</name>
    <dbReference type="NCBI Taxonomy" id="1586634"/>
    <lineage>
        <taxon>Eukaryota</taxon>
        <taxon>Metazoa</taxon>
        <taxon>Ecdysozoa</taxon>
        <taxon>Arthropoda</taxon>
        <taxon>Hexapoda</taxon>
        <taxon>Insecta</taxon>
        <taxon>Pterygota</taxon>
        <taxon>Neoptera</taxon>
        <taxon>Endopterygota</taxon>
        <taxon>Coleoptera</taxon>
        <taxon>Polyphaga</taxon>
        <taxon>Cucujiformia</taxon>
        <taxon>Chrysomeloidea</taxon>
        <taxon>Cerambycidae</taxon>
        <taxon>Lepturinae</taxon>
        <taxon>Rhagiini</taxon>
        <taxon>Rhamnusium</taxon>
    </lineage>
</organism>
<feature type="region of interest" description="Disordered" evidence="1">
    <location>
        <begin position="138"/>
        <end position="169"/>
    </location>
</feature>
<feature type="region of interest" description="Disordered" evidence="1">
    <location>
        <begin position="1"/>
        <end position="46"/>
    </location>
</feature>
<proteinExistence type="predicted"/>
<dbReference type="AlphaFoldDB" id="A0AAV8ZI04"/>
<dbReference type="EMBL" id="JANEYF010001517">
    <property type="protein sequence ID" value="KAJ8963669.1"/>
    <property type="molecule type" value="Genomic_DNA"/>
</dbReference>
<feature type="compositionally biased region" description="Low complexity" evidence="1">
    <location>
        <begin position="138"/>
        <end position="147"/>
    </location>
</feature>
<name>A0AAV8ZI04_9CUCU</name>
<sequence length="261" mass="28311">MSHPILPGENGKDLPSNYNFDLLGRKRRPSSGGGSGCNFNGNKGGKYRTDETGRTFFDLQLINVGYHHSYNINCGGGGPPEGGHPIGGGINKPILGGGLHQQGGQQQEGQHHEGGLFANRPILSMLLGNRPLQGLFSQSQLQSQSQTGGQGINSNIPMTPVTQPTNPGGGMVTPVGPDPITDPDDTIYNDNIKPVHEDHDPVTDPYNNKLPPGQYLVASHPVFGTHTQDLSEFDYINPFKIHKKFKEEVTDFFSDLFAFRR</sequence>
<evidence type="ECO:0000313" key="3">
    <source>
        <dbReference type="Proteomes" id="UP001162156"/>
    </source>
</evidence>
<gene>
    <name evidence="2" type="ORF">NQ314_005460</name>
</gene>
<feature type="region of interest" description="Disordered" evidence="1">
    <location>
        <begin position="92"/>
        <end position="112"/>
    </location>
</feature>
<protein>
    <submittedName>
        <fullName evidence="2">Uncharacterized protein</fullName>
    </submittedName>
</protein>
<feature type="compositionally biased region" description="Polar residues" evidence="1">
    <location>
        <begin position="152"/>
        <end position="166"/>
    </location>
</feature>
<accession>A0AAV8ZI04</accession>